<organism evidence="2 3">
    <name type="scientific">Sporormia fimetaria CBS 119925</name>
    <dbReference type="NCBI Taxonomy" id="1340428"/>
    <lineage>
        <taxon>Eukaryota</taxon>
        <taxon>Fungi</taxon>
        <taxon>Dikarya</taxon>
        <taxon>Ascomycota</taxon>
        <taxon>Pezizomycotina</taxon>
        <taxon>Dothideomycetes</taxon>
        <taxon>Pleosporomycetidae</taxon>
        <taxon>Pleosporales</taxon>
        <taxon>Sporormiaceae</taxon>
        <taxon>Sporormia</taxon>
    </lineage>
</organism>
<evidence type="ECO:0000256" key="1">
    <source>
        <dbReference type="SAM" id="MobiDB-lite"/>
    </source>
</evidence>
<proteinExistence type="predicted"/>
<dbReference type="Proteomes" id="UP000799440">
    <property type="component" value="Unassembled WGS sequence"/>
</dbReference>
<protein>
    <submittedName>
        <fullName evidence="2">Uncharacterized protein</fullName>
    </submittedName>
</protein>
<accession>A0A6A6VAL0</accession>
<keyword evidence="3" id="KW-1185">Reference proteome</keyword>
<dbReference type="EMBL" id="MU006577">
    <property type="protein sequence ID" value="KAF2746570.1"/>
    <property type="molecule type" value="Genomic_DNA"/>
</dbReference>
<reference evidence="2" key="1">
    <citation type="journal article" date="2020" name="Stud. Mycol.">
        <title>101 Dothideomycetes genomes: a test case for predicting lifestyles and emergence of pathogens.</title>
        <authorList>
            <person name="Haridas S."/>
            <person name="Albert R."/>
            <person name="Binder M."/>
            <person name="Bloem J."/>
            <person name="Labutti K."/>
            <person name="Salamov A."/>
            <person name="Andreopoulos B."/>
            <person name="Baker S."/>
            <person name="Barry K."/>
            <person name="Bills G."/>
            <person name="Bluhm B."/>
            <person name="Cannon C."/>
            <person name="Castanera R."/>
            <person name="Culley D."/>
            <person name="Daum C."/>
            <person name="Ezra D."/>
            <person name="Gonzalez J."/>
            <person name="Henrissat B."/>
            <person name="Kuo A."/>
            <person name="Liang C."/>
            <person name="Lipzen A."/>
            <person name="Lutzoni F."/>
            <person name="Magnuson J."/>
            <person name="Mondo S."/>
            <person name="Nolan M."/>
            <person name="Ohm R."/>
            <person name="Pangilinan J."/>
            <person name="Park H.-J."/>
            <person name="Ramirez L."/>
            <person name="Alfaro M."/>
            <person name="Sun H."/>
            <person name="Tritt A."/>
            <person name="Yoshinaga Y."/>
            <person name="Zwiers L.-H."/>
            <person name="Turgeon B."/>
            <person name="Goodwin S."/>
            <person name="Spatafora J."/>
            <person name="Crous P."/>
            <person name="Grigoriev I."/>
        </authorList>
    </citation>
    <scope>NUCLEOTIDE SEQUENCE</scope>
    <source>
        <strain evidence="2">CBS 119925</strain>
    </source>
</reference>
<sequence length="154" mass="17751">MWHCRPSGRQRQHAPRFRSSCHLSPAECPEGYARVETHQREAAWQEVQRIRAVRQTFRVEAIQPHDRPGASNAPLQRWSNKKRTQEFGESRVETLTSPKTHGYGFPFLFLQVVVDKSASSRGDHRRIRLGTDGRTALQAALSGMTRHYCENESR</sequence>
<evidence type="ECO:0000313" key="3">
    <source>
        <dbReference type="Proteomes" id="UP000799440"/>
    </source>
</evidence>
<evidence type="ECO:0000313" key="2">
    <source>
        <dbReference type="EMBL" id="KAF2746570.1"/>
    </source>
</evidence>
<dbReference type="AlphaFoldDB" id="A0A6A6VAL0"/>
<gene>
    <name evidence="2" type="ORF">M011DRAFT_88033</name>
</gene>
<feature type="region of interest" description="Disordered" evidence="1">
    <location>
        <begin position="62"/>
        <end position="91"/>
    </location>
</feature>
<name>A0A6A6VAL0_9PLEO</name>